<dbReference type="InterPro" id="IPR005158">
    <property type="entry name" value="BTAD"/>
</dbReference>
<dbReference type="InterPro" id="IPR000253">
    <property type="entry name" value="FHA_dom"/>
</dbReference>
<dbReference type="Gene3D" id="2.60.200.20">
    <property type="match status" value="1"/>
</dbReference>
<dbReference type="PANTHER" id="PTHR35807:SF1">
    <property type="entry name" value="TRANSCRIPTIONAL REGULATOR REDD"/>
    <property type="match status" value="1"/>
</dbReference>
<feature type="domain" description="FHA" evidence="7">
    <location>
        <begin position="301"/>
        <end position="350"/>
    </location>
</feature>
<sequence>MTNALDFGVLGPLQVTVDGAALPLGTPKQRAVLALLVMSRNRPVSGDSLVTAAWEQFPPPEPKASLHSYISNLRKLISGTGADGRTVLASAAPGYRLAVDDANCDIGRFIAAKSAGVQAAAAGQFEQASSHLAAALAQWRGPVLDDLRDFEFVDPFATALVEDKVVAHTAHAEAEIACNRAYTIIGSLESLVMEFPYREPLWAQLITAYYLSDRQSDALDAFQRLKSTLADDLGIDPGPTVRTLYERILRQEPLNVRQAARTTAVHKINNLDLRTAVGVQTASAQLRTRSGRVYPLLAAATRIGRLPDNDIVLDQANVSRHHAVIIDTGTSFVITDLRSANGVEVNGQRIRGTASLDDGDRFRICEHEFAFEIVRPD</sequence>
<gene>
    <name evidence="9" type="ORF">SAMN02799620_04949</name>
</gene>
<dbReference type="PROSITE" id="PS50006">
    <property type="entry name" value="FHA_DOMAIN"/>
    <property type="match status" value="1"/>
</dbReference>
<dbReference type="Gene3D" id="1.10.10.10">
    <property type="entry name" value="Winged helix-like DNA-binding domain superfamily/Winged helix DNA-binding domain"/>
    <property type="match status" value="1"/>
</dbReference>
<organism evidence="9 10">
    <name type="scientific">Mycolicibacterium fluoranthenivorans</name>
    <dbReference type="NCBI Taxonomy" id="258505"/>
    <lineage>
        <taxon>Bacteria</taxon>
        <taxon>Bacillati</taxon>
        <taxon>Actinomycetota</taxon>
        <taxon>Actinomycetes</taxon>
        <taxon>Mycobacteriales</taxon>
        <taxon>Mycobacteriaceae</taxon>
        <taxon>Mycolicibacterium</taxon>
    </lineage>
</organism>
<dbReference type="Pfam" id="PF00486">
    <property type="entry name" value="Trans_reg_C"/>
    <property type="match status" value="1"/>
</dbReference>
<evidence type="ECO:0000256" key="4">
    <source>
        <dbReference type="ARBA" id="ARBA00023125"/>
    </source>
</evidence>
<evidence type="ECO:0000256" key="6">
    <source>
        <dbReference type="PROSITE-ProRule" id="PRU01091"/>
    </source>
</evidence>
<dbReference type="AlphaFoldDB" id="A0A1G4WUL4"/>
<dbReference type="Gene3D" id="1.25.40.10">
    <property type="entry name" value="Tetratricopeptide repeat domain"/>
    <property type="match status" value="1"/>
</dbReference>
<accession>A0A1G4WUL4</accession>
<dbReference type="SUPFAM" id="SSF46894">
    <property type="entry name" value="C-terminal effector domain of the bipartite response regulators"/>
    <property type="match status" value="1"/>
</dbReference>
<dbReference type="FunFam" id="1.10.10.10:FF:000528">
    <property type="entry name" value="Transcriptional regulatory protein EmbR"/>
    <property type="match status" value="1"/>
</dbReference>
<dbReference type="InterPro" id="IPR016032">
    <property type="entry name" value="Sig_transdc_resp-reg_C-effctor"/>
</dbReference>
<dbReference type="PROSITE" id="PS51755">
    <property type="entry name" value="OMPR_PHOB"/>
    <property type="match status" value="1"/>
</dbReference>
<evidence type="ECO:0000313" key="10">
    <source>
        <dbReference type="Proteomes" id="UP000199707"/>
    </source>
</evidence>
<dbReference type="SMART" id="SM01043">
    <property type="entry name" value="BTAD"/>
    <property type="match status" value="1"/>
</dbReference>
<keyword evidence="3" id="KW-0805">Transcription regulation</keyword>
<evidence type="ECO:0000256" key="2">
    <source>
        <dbReference type="ARBA" id="ARBA00022553"/>
    </source>
</evidence>
<evidence type="ECO:0000313" key="9">
    <source>
        <dbReference type="EMBL" id="SCX29914.1"/>
    </source>
</evidence>
<keyword evidence="2" id="KW-0597">Phosphoprotein</keyword>
<dbReference type="SMART" id="SM00240">
    <property type="entry name" value="FHA"/>
    <property type="match status" value="1"/>
</dbReference>
<dbReference type="InterPro" id="IPR001867">
    <property type="entry name" value="OmpR/PhoB-type_DNA-bd"/>
</dbReference>
<evidence type="ECO:0000256" key="1">
    <source>
        <dbReference type="ARBA" id="ARBA00005820"/>
    </source>
</evidence>
<dbReference type="InterPro" id="IPR011990">
    <property type="entry name" value="TPR-like_helical_dom_sf"/>
</dbReference>
<evidence type="ECO:0000259" key="7">
    <source>
        <dbReference type="PROSITE" id="PS50006"/>
    </source>
</evidence>
<dbReference type="InterPro" id="IPR051677">
    <property type="entry name" value="AfsR-DnrI-RedD_regulator"/>
</dbReference>
<comment type="similarity">
    <text evidence="1">Belongs to the AfsR/DnrI/RedD regulatory family.</text>
</comment>
<keyword evidence="4 6" id="KW-0238">DNA-binding</keyword>
<dbReference type="STRING" id="1502745.SAMN02799620_04949"/>
<name>A0A1G4WUL4_9MYCO</name>
<dbReference type="FunFam" id="1.25.40.10:FF:000222">
    <property type="entry name" value="SARP family transcriptional regulator"/>
    <property type="match status" value="1"/>
</dbReference>
<dbReference type="SUPFAM" id="SSF49879">
    <property type="entry name" value="SMAD/FHA domain"/>
    <property type="match status" value="1"/>
</dbReference>
<dbReference type="PANTHER" id="PTHR35807">
    <property type="entry name" value="TRANSCRIPTIONAL REGULATOR REDD-RELATED"/>
    <property type="match status" value="1"/>
</dbReference>
<dbReference type="RefSeq" id="WP_090362575.1">
    <property type="nucleotide sequence ID" value="NZ_FMUB01000011.1"/>
</dbReference>
<protein>
    <submittedName>
        <fullName evidence="9">DNA-binding transcriptional activator of the SARP family</fullName>
    </submittedName>
</protein>
<feature type="domain" description="OmpR/PhoB-type" evidence="8">
    <location>
        <begin position="1"/>
        <end position="99"/>
    </location>
</feature>
<dbReference type="GO" id="GO:0006355">
    <property type="term" value="P:regulation of DNA-templated transcription"/>
    <property type="evidence" value="ECO:0007669"/>
    <property type="project" value="InterPro"/>
</dbReference>
<dbReference type="Pfam" id="PF00498">
    <property type="entry name" value="FHA"/>
    <property type="match status" value="1"/>
</dbReference>
<keyword evidence="5" id="KW-0804">Transcription</keyword>
<dbReference type="Proteomes" id="UP000199707">
    <property type="component" value="Unassembled WGS sequence"/>
</dbReference>
<dbReference type="Pfam" id="PF03704">
    <property type="entry name" value="BTAD"/>
    <property type="match status" value="1"/>
</dbReference>
<dbReference type="GO" id="GO:0003677">
    <property type="term" value="F:DNA binding"/>
    <property type="evidence" value="ECO:0007669"/>
    <property type="project" value="UniProtKB-UniRule"/>
</dbReference>
<dbReference type="EMBL" id="FMUB01000011">
    <property type="protein sequence ID" value="SCX29914.1"/>
    <property type="molecule type" value="Genomic_DNA"/>
</dbReference>
<evidence type="ECO:0000256" key="3">
    <source>
        <dbReference type="ARBA" id="ARBA00023015"/>
    </source>
</evidence>
<proteinExistence type="inferred from homology"/>
<reference evidence="10" key="1">
    <citation type="submission" date="2016-10" db="EMBL/GenBank/DDBJ databases">
        <authorList>
            <person name="Varghese N."/>
            <person name="Submissions S."/>
        </authorList>
    </citation>
    <scope>NUCLEOTIDE SEQUENCE [LARGE SCALE GENOMIC DNA]</scope>
    <source>
        <strain evidence="10">UNC267MFSha1.1M11</strain>
    </source>
</reference>
<dbReference type="GO" id="GO:0000160">
    <property type="term" value="P:phosphorelay signal transduction system"/>
    <property type="evidence" value="ECO:0007669"/>
    <property type="project" value="InterPro"/>
</dbReference>
<dbReference type="SUPFAM" id="SSF48452">
    <property type="entry name" value="TPR-like"/>
    <property type="match status" value="1"/>
</dbReference>
<dbReference type="CDD" id="cd00060">
    <property type="entry name" value="FHA"/>
    <property type="match status" value="1"/>
</dbReference>
<dbReference type="InterPro" id="IPR008984">
    <property type="entry name" value="SMAD_FHA_dom_sf"/>
</dbReference>
<evidence type="ECO:0000259" key="8">
    <source>
        <dbReference type="PROSITE" id="PS51755"/>
    </source>
</evidence>
<dbReference type="CDD" id="cd15831">
    <property type="entry name" value="BTAD"/>
    <property type="match status" value="1"/>
</dbReference>
<dbReference type="InterPro" id="IPR036388">
    <property type="entry name" value="WH-like_DNA-bd_sf"/>
</dbReference>
<feature type="DNA-binding region" description="OmpR/PhoB-type" evidence="6">
    <location>
        <begin position="1"/>
        <end position="99"/>
    </location>
</feature>
<dbReference type="SMART" id="SM00862">
    <property type="entry name" value="Trans_reg_C"/>
    <property type="match status" value="1"/>
</dbReference>
<evidence type="ECO:0000256" key="5">
    <source>
        <dbReference type="ARBA" id="ARBA00023163"/>
    </source>
</evidence>